<dbReference type="InterPro" id="IPR016174">
    <property type="entry name" value="Di-haem_cyt_TM"/>
</dbReference>
<dbReference type="EMBL" id="JAODNV010000004">
    <property type="protein sequence ID" value="MCT8989192.1"/>
    <property type="molecule type" value="Genomic_DNA"/>
</dbReference>
<evidence type="ECO:0000256" key="7">
    <source>
        <dbReference type="ARBA" id="ARBA00022723"/>
    </source>
</evidence>
<comment type="caution">
    <text evidence="15">The sequence shown here is derived from an EMBL/GenBank/DDBJ whole genome shotgun (WGS) entry which is preliminary data.</text>
</comment>
<dbReference type="RefSeq" id="WP_261513889.1">
    <property type="nucleotide sequence ID" value="NZ_JAODNV010000004.1"/>
</dbReference>
<dbReference type="Gene3D" id="1.20.950.20">
    <property type="entry name" value="Transmembrane di-heme cytochromes, Chain C"/>
    <property type="match status" value="1"/>
</dbReference>
<keyword evidence="5" id="KW-0349">Heme</keyword>
<keyword evidence="6 13" id="KW-0812">Transmembrane</keyword>
<keyword evidence="7" id="KW-0479">Metal-binding</keyword>
<evidence type="ECO:0000256" key="9">
    <source>
        <dbReference type="ARBA" id="ARBA00022989"/>
    </source>
</evidence>
<dbReference type="GO" id="GO:0046872">
    <property type="term" value="F:metal ion binding"/>
    <property type="evidence" value="ECO:0007669"/>
    <property type="project" value="UniProtKB-KW"/>
</dbReference>
<protein>
    <submittedName>
        <fullName evidence="15">Cytochrome b</fullName>
    </submittedName>
</protein>
<evidence type="ECO:0000256" key="3">
    <source>
        <dbReference type="ARBA" id="ARBA00022448"/>
    </source>
</evidence>
<feature type="transmembrane region" description="Helical" evidence="13">
    <location>
        <begin position="12"/>
        <end position="36"/>
    </location>
</feature>
<evidence type="ECO:0000256" key="1">
    <source>
        <dbReference type="ARBA" id="ARBA00001970"/>
    </source>
</evidence>
<dbReference type="AlphaFoldDB" id="A0A9X2X7I3"/>
<evidence type="ECO:0000256" key="13">
    <source>
        <dbReference type="SAM" id="Phobius"/>
    </source>
</evidence>
<evidence type="ECO:0000256" key="12">
    <source>
        <dbReference type="ARBA" id="ARBA00037975"/>
    </source>
</evidence>
<dbReference type="GO" id="GO:0009055">
    <property type="term" value="F:electron transfer activity"/>
    <property type="evidence" value="ECO:0007669"/>
    <property type="project" value="InterPro"/>
</dbReference>
<feature type="transmembrane region" description="Helical" evidence="13">
    <location>
        <begin position="56"/>
        <end position="74"/>
    </location>
</feature>
<accession>A0A9X2X7I3</accession>
<comment type="subcellular location">
    <subcellularLocation>
        <location evidence="2">Cell membrane</location>
        <topology evidence="2">Multi-pass membrane protein</topology>
    </subcellularLocation>
</comment>
<keyword evidence="9 13" id="KW-1133">Transmembrane helix</keyword>
<keyword evidence="11 13" id="KW-0472">Membrane</keyword>
<evidence type="ECO:0000256" key="10">
    <source>
        <dbReference type="ARBA" id="ARBA00023004"/>
    </source>
</evidence>
<keyword evidence="3" id="KW-0813">Transport</keyword>
<reference evidence="15" key="1">
    <citation type="submission" date="2022-08" db="EMBL/GenBank/DDBJ databases">
        <title>Chelativorans sichuanense sp. nov., a paraffin oil-degrading bacterium isolated from a mixture of oil-based drill cuttings and paddy soil.</title>
        <authorList>
            <person name="Yu J."/>
            <person name="Liu H."/>
            <person name="Chen Q."/>
        </authorList>
    </citation>
    <scope>NUCLEOTIDE SEQUENCE</scope>
    <source>
        <strain evidence="15">SCAU 2101</strain>
    </source>
</reference>
<sequence length="189" mass="21530">MKLRNSAERYGLVAIVLHWAIAVLAFGQIGLGLTMMRVESQRLAFDLIQWHKSTGFLIFGLFALRLAWRLANPLPRQPASLRPWERRLAAVVHRLLYALFLALPFSGWTLVSASVLGIPTLVFGLFLLPHLPVEISEPNENFWRFVHHLLAYAAIALIAGHALAALRHHFILRDETLKRMLHPVRRTKP</sequence>
<keyword evidence="4" id="KW-1003">Cell membrane</keyword>
<dbReference type="GO" id="GO:0005886">
    <property type="term" value="C:plasma membrane"/>
    <property type="evidence" value="ECO:0007669"/>
    <property type="project" value="UniProtKB-SubCell"/>
</dbReference>
<feature type="transmembrane region" description="Helical" evidence="13">
    <location>
        <begin position="148"/>
        <end position="170"/>
    </location>
</feature>
<dbReference type="PANTHER" id="PTHR30529">
    <property type="entry name" value="CYTOCHROME B561"/>
    <property type="match status" value="1"/>
</dbReference>
<feature type="transmembrane region" description="Helical" evidence="13">
    <location>
        <begin position="95"/>
        <end position="128"/>
    </location>
</feature>
<dbReference type="Pfam" id="PF01292">
    <property type="entry name" value="Ni_hydr_CYTB"/>
    <property type="match status" value="1"/>
</dbReference>
<dbReference type="InterPro" id="IPR011577">
    <property type="entry name" value="Cyt_b561_bac/Ni-Hgenase"/>
</dbReference>
<comment type="similarity">
    <text evidence="12">Belongs to the cytochrome b561 family.</text>
</comment>
<keyword evidence="10" id="KW-0408">Iron</keyword>
<evidence type="ECO:0000256" key="11">
    <source>
        <dbReference type="ARBA" id="ARBA00023136"/>
    </source>
</evidence>
<evidence type="ECO:0000256" key="2">
    <source>
        <dbReference type="ARBA" id="ARBA00004651"/>
    </source>
</evidence>
<evidence type="ECO:0000313" key="16">
    <source>
        <dbReference type="Proteomes" id="UP001149009"/>
    </source>
</evidence>
<organism evidence="15 16">
    <name type="scientific">Chelativorans petroleitrophicus</name>
    <dbReference type="NCBI Taxonomy" id="2975484"/>
    <lineage>
        <taxon>Bacteria</taxon>
        <taxon>Pseudomonadati</taxon>
        <taxon>Pseudomonadota</taxon>
        <taxon>Alphaproteobacteria</taxon>
        <taxon>Hyphomicrobiales</taxon>
        <taxon>Phyllobacteriaceae</taxon>
        <taxon>Chelativorans</taxon>
    </lineage>
</organism>
<evidence type="ECO:0000256" key="5">
    <source>
        <dbReference type="ARBA" id="ARBA00022617"/>
    </source>
</evidence>
<name>A0A9X2X7I3_9HYPH</name>
<gene>
    <name evidence="15" type="ORF">NYR54_02610</name>
</gene>
<dbReference type="PANTHER" id="PTHR30529:SF1">
    <property type="entry name" value="CYTOCHROME B561 HOMOLOG 2"/>
    <property type="match status" value="1"/>
</dbReference>
<dbReference type="SUPFAM" id="SSF81342">
    <property type="entry name" value="Transmembrane di-heme cytochromes"/>
    <property type="match status" value="1"/>
</dbReference>
<keyword evidence="16" id="KW-1185">Reference proteome</keyword>
<comment type="cofactor">
    <cofactor evidence="1">
        <name>heme b</name>
        <dbReference type="ChEBI" id="CHEBI:60344"/>
    </cofactor>
</comment>
<proteinExistence type="inferred from homology"/>
<dbReference type="Proteomes" id="UP001149009">
    <property type="component" value="Unassembled WGS sequence"/>
</dbReference>
<keyword evidence="8" id="KW-0249">Electron transport</keyword>
<dbReference type="GO" id="GO:0020037">
    <property type="term" value="F:heme binding"/>
    <property type="evidence" value="ECO:0007669"/>
    <property type="project" value="TreeGrafter"/>
</dbReference>
<evidence type="ECO:0000256" key="4">
    <source>
        <dbReference type="ARBA" id="ARBA00022475"/>
    </source>
</evidence>
<evidence type="ECO:0000256" key="6">
    <source>
        <dbReference type="ARBA" id="ARBA00022692"/>
    </source>
</evidence>
<feature type="domain" description="Cytochrome b561 bacterial/Ni-hydrogenase" evidence="14">
    <location>
        <begin position="9"/>
        <end position="182"/>
    </location>
</feature>
<dbReference type="GO" id="GO:0022904">
    <property type="term" value="P:respiratory electron transport chain"/>
    <property type="evidence" value="ECO:0007669"/>
    <property type="project" value="InterPro"/>
</dbReference>
<evidence type="ECO:0000313" key="15">
    <source>
        <dbReference type="EMBL" id="MCT8989192.1"/>
    </source>
</evidence>
<evidence type="ECO:0000259" key="14">
    <source>
        <dbReference type="Pfam" id="PF01292"/>
    </source>
</evidence>
<evidence type="ECO:0000256" key="8">
    <source>
        <dbReference type="ARBA" id="ARBA00022982"/>
    </source>
</evidence>
<dbReference type="InterPro" id="IPR052168">
    <property type="entry name" value="Cytochrome_b561_oxidase"/>
</dbReference>